<dbReference type="PANTHER" id="PTHR10457">
    <property type="entry name" value="MEVALONATE KINASE/GALACTOKINASE"/>
    <property type="match status" value="1"/>
</dbReference>
<dbReference type="InterPro" id="IPR036554">
    <property type="entry name" value="GHMP_kinase_C_sf"/>
</dbReference>
<dbReference type="Pfam" id="PF08544">
    <property type="entry name" value="GHMP_kinases_C"/>
    <property type="match status" value="1"/>
</dbReference>
<keyword evidence="7" id="KW-0067">ATP-binding</keyword>
<evidence type="ECO:0000259" key="13">
    <source>
        <dbReference type="Pfam" id="PF00288"/>
    </source>
</evidence>
<keyword evidence="4" id="KW-0479">Metal-binding</keyword>
<dbReference type="GO" id="GO:0004335">
    <property type="term" value="F:galactokinase activity"/>
    <property type="evidence" value="ECO:0007669"/>
    <property type="project" value="UniProtKB-UniRule"/>
</dbReference>
<dbReference type="PROSITE" id="PS00627">
    <property type="entry name" value="GHMP_KINASES_ATP"/>
    <property type="match status" value="1"/>
</dbReference>
<dbReference type="InterPro" id="IPR013750">
    <property type="entry name" value="GHMP_kinase_C_dom"/>
</dbReference>
<feature type="region of interest" description="Disordered" evidence="12">
    <location>
        <begin position="175"/>
        <end position="221"/>
    </location>
</feature>
<evidence type="ECO:0000256" key="1">
    <source>
        <dbReference type="ARBA" id="ARBA00006566"/>
    </source>
</evidence>
<feature type="region of interest" description="Disordered" evidence="12">
    <location>
        <begin position="124"/>
        <end position="155"/>
    </location>
</feature>
<dbReference type="InterPro" id="IPR014721">
    <property type="entry name" value="Ribsml_uS5_D2-typ_fold_subgr"/>
</dbReference>
<dbReference type="PANTHER" id="PTHR10457:SF7">
    <property type="entry name" value="GALACTOKINASE-RELATED"/>
    <property type="match status" value="1"/>
</dbReference>
<dbReference type="FunFam" id="3.30.230.10:FF:000017">
    <property type="entry name" value="Galactokinase"/>
    <property type="match status" value="1"/>
</dbReference>
<dbReference type="Pfam" id="PF10509">
    <property type="entry name" value="GalKase_gal_bdg"/>
    <property type="match status" value="1"/>
</dbReference>
<reference evidence="16 17" key="1">
    <citation type="submission" date="2017-07" db="EMBL/GenBank/DDBJ databases">
        <title>Draft whole genome sequences of clinical Proprionibacteriaceae strains.</title>
        <authorList>
            <person name="Bernier A.-M."/>
            <person name="Bernard K."/>
            <person name="Domingo M.-C."/>
        </authorList>
    </citation>
    <scope>NUCLEOTIDE SEQUENCE [LARGE SCALE GENOMIC DNA]</scope>
    <source>
        <strain evidence="16 17">NML 130396</strain>
    </source>
</reference>
<dbReference type="PRINTS" id="PR00473">
    <property type="entry name" value="GALCTOKINASE"/>
</dbReference>
<feature type="region of interest" description="Disordered" evidence="12">
    <location>
        <begin position="596"/>
        <end position="616"/>
    </location>
</feature>
<dbReference type="AlphaFoldDB" id="A0A255GWV9"/>
<keyword evidence="10" id="KW-0119">Carbohydrate metabolism</keyword>
<keyword evidence="8" id="KW-0460">Magnesium</keyword>
<protein>
    <recommendedName>
        <fullName evidence="11">Galactokinase</fullName>
        <ecNumber evidence="11">2.7.1.6</ecNumber>
    </recommendedName>
</protein>
<dbReference type="PRINTS" id="PR00959">
    <property type="entry name" value="MEVGALKINASE"/>
</dbReference>
<dbReference type="PROSITE" id="PS00106">
    <property type="entry name" value="GALACTOKINASE"/>
    <property type="match status" value="1"/>
</dbReference>
<evidence type="ECO:0000256" key="7">
    <source>
        <dbReference type="ARBA" id="ARBA00022840"/>
    </source>
</evidence>
<dbReference type="Gene3D" id="3.30.230.10">
    <property type="match status" value="1"/>
</dbReference>
<proteinExistence type="inferred from homology"/>
<dbReference type="InterPro" id="IPR019539">
    <property type="entry name" value="GalKase_N"/>
</dbReference>
<evidence type="ECO:0000256" key="12">
    <source>
        <dbReference type="SAM" id="MobiDB-lite"/>
    </source>
</evidence>
<keyword evidence="17" id="KW-1185">Reference proteome</keyword>
<dbReference type="OrthoDB" id="250531at2"/>
<keyword evidence="9" id="KW-0299">Galactose metabolism</keyword>
<evidence type="ECO:0000256" key="6">
    <source>
        <dbReference type="ARBA" id="ARBA00022777"/>
    </source>
</evidence>
<dbReference type="InterPro" id="IPR020568">
    <property type="entry name" value="Ribosomal_Su5_D2-typ_SF"/>
</dbReference>
<dbReference type="GO" id="GO:0006012">
    <property type="term" value="P:galactose metabolic process"/>
    <property type="evidence" value="ECO:0007669"/>
    <property type="project" value="UniProtKB-UniRule"/>
</dbReference>
<dbReference type="InterPro" id="IPR006203">
    <property type="entry name" value="GHMP_knse_ATP-bd_CS"/>
</dbReference>
<feature type="compositionally biased region" description="Basic and acidic residues" evidence="12">
    <location>
        <begin position="7"/>
        <end position="20"/>
    </location>
</feature>
<keyword evidence="3" id="KW-0808">Transferase</keyword>
<evidence type="ECO:0000256" key="9">
    <source>
        <dbReference type="ARBA" id="ARBA00023144"/>
    </source>
</evidence>
<feature type="region of interest" description="Disordered" evidence="12">
    <location>
        <begin position="1"/>
        <end position="24"/>
    </location>
</feature>
<evidence type="ECO:0000313" key="17">
    <source>
        <dbReference type="Proteomes" id="UP000216311"/>
    </source>
</evidence>
<evidence type="ECO:0000256" key="8">
    <source>
        <dbReference type="ARBA" id="ARBA00022842"/>
    </source>
</evidence>
<dbReference type="GO" id="GO:0046872">
    <property type="term" value="F:metal ion binding"/>
    <property type="evidence" value="ECO:0007669"/>
    <property type="project" value="UniProtKB-KW"/>
</dbReference>
<dbReference type="InterPro" id="IPR019741">
    <property type="entry name" value="Galactokinase_CS"/>
</dbReference>
<evidence type="ECO:0000256" key="10">
    <source>
        <dbReference type="ARBA" id="ARBA00023277"/>
    </source>
</evidence>
<evidence type="ECO:0000259" key="15">
    <source>
        <dbReference type="Pfam" id="PF10509"/>
    </source>
</evidence>
<evidence type="ECO:0000256" key="5">
    <source>
        <dbReference type="ARBA" id="ARBA00022741"/>
    </source>
</evidence>
<sequence>MRTTTSTDRRFSQSDSDPAHPRCAGSSVLRVVPGLPQPGDQQAYAAGERRGRVAVVGLDHAELDQLGVPLLIDHLSQDKVRHRLRRRLRVAQLGLQQPGQVLGRGHLGQPHALHRRHEFGAVSVGEQSTAEGGRPVGDDRLGRTRRGRQVGQDLVGQGREQRLLVGDVVIEGARLHPQRRRDPPHGQVRKSIPVKDSERGDDDIPTAQRHDGTLPERSTTPVPQQITDQFRRLTGTYPDGAWFAPGRVNLIGEHTDYNDGFVLPFALTSGITVAARRREDERLVFNSSSESEPVTLDLASLRGAAPEQFPGWYAYPAGVFWALLRDGHPVHGMELAFDSDLPVGAGLSSSAALCCATIAAVAELSGLDLDPLQRATIARRAENDYVGAPTGFMDQAASTLCTAGHALLLDCRDNSSEQVPLDLPGSGLELLILDTRTPHNLVDGAYAERRRSCERAAEALGMRSLREVDDPSAVAALTDPLLRRRARHVVTENARVLESVGLLRESRVAALAPLLDASHASMREDFEITVPTVDLAVDTARSAGALGARMTGGGFGGCIIALCPVGSVESVARAVADAFADAGFGAPQWFTAEPAQGAHRLPGPTSRTEFHLAAHR</sequence>
<dbReference type="InterPro" id="IPR000705">
    <property type="entry name" value="Galactokinase"/>
</dbReference>
<dbReference type="EMBL" id="NMVQ01000034">
    <property type="protein sequence ID" value="OYO19343.1"/>
    <property type="molecule type" value="Genomic_DNA"/>
</dbReference>
<accession>A0A255GWV9</accession>
<keyword evidence="5" id="KW-0547">Nucleotide-binding</keyword>
<dbReference type="SUPFAM" id="SSF54211">
    <property type="entry name" value="Ribosomal protein S5 domain 2-like"/>
    <property type="match status" value="1"/>
</dbReference>
<dbReference type="FunFam" id="3.30.70.890:FF:000001">
    <property type="entry name" value="Galactokinase"/>
    <property type="match status" value="1"/>
</dbReference>
<evidence type="ECO:0000313" key="16">
    <source>
        <dbReference type="EMBL" id="OYO19343.1"/>
    </source>
</evidence>
<evidence type="ECO:0000259" key="14">
    <source>
        <dbReference type="Pfam" id="PF08544"/>
    </source>
</evidence>
<comment type="similarity">
    <text evidence="1">Belongs to the GHMP kinase family. GalK subfamily.</text>
</comment>
<evidence type="ECO:0000256" key="4">
    <source>
        <dbReference type="ARBA" id="ARBA00022723"/>
    </source>
</evidence>
<comment type="caution">
    <text evidence="16">The sequence shown here is derived from an EMBL/GenBank/DDBJ whole genome shotgun (WGS) entry which is preliminary data.</text>
</comment>
<name>A0A255GWV9_9ACTN</name>
<dbReference type="Gene3D" id="3.30.70.890">
    <property type="entry name" value="GHMP kinase, C-terminal domain"/>
    <property type="match status" value="1"/>
</dbReference>
<gene>
    <name evidence="16" type="primary">galK</name>
    <name evidence="16" type="ORF">CGZ93_13295</name>
</gene>
<keyword evidence="2" id="KW-0963">Cytoplasm</keyword>
<evidence type="ECO:0000256" key="3">
    <source>
        <dbReference type="ARBA" id="ARBA00022679"/>
    </source>
</evidence>
<feature type="domain" description="GHMP kinase N-terminal" evidence="13">
    <location>
        <begin position="317"/>
        <end position="400"/>
    </location>
</feature>
<dbReference type="InterPro" id="IPR006204">
    <property type="entry name" value="GHMP_kinase_N_dom"/>
</dbReference>
<dbReference type="EC" id="2.7.1.6" evidence="11"/>
<dbReference type="Proteomes" id="UP000216311">
    <property type="component" value="Unassembled WGS sequence"/>
</dbReference>
<evidence type="ECO:0000256" key="2">
    <source>
        <dbReference type="ARBA" id="ARBA00022490"/>
    </source>
</evidence>
<feature type="domain" description="GHMP kinase C-terminal" evidence="14">
    <location>
        <begin position="502"/>
        <end position="580"/>
    </location>
</feature>
<dbReference type="SUPFAM" id="SSF55060">
    <property type="entry name" value="GHMP Kinase, C-terminal domain"/>
    <property type="match status" value="1"/>
</dbReference>
<dbReference type="Pfam" id="PF00288">
    <property type="entry name" value="GHMP_kinases_N"/>
    <property type="match status" value="1"/>
</dbReference>
<dbReference type="GO" id="GO:0005524">
    <property type="term" value="F:ATP binding"/>
    <property type="evidence" value="ECO:0007669"/>
    <property type="project" value="UniProtKB-UniRule"/>
</dbReference>
<feature type="domain" description="Galactokinase N-terminal" evidence="15">
    <location>
        <begin position="229"/>
        <end position="277"/>
    </location>
</feature>
<dbReference type="GO" id="GO:0005829">
    <property type="term" value="C:cytosol"/>
    <property type="evidence" value="ECO:0007669"/>
    <property type="project" value="TreeGrafter"/>
</dbReference>
<organism evidence="16 17">
    <name type="scientific">Enemella dayhoffiae</name>
    <dbReference type="NCBI Taxonomy" id="2016507"/>
    <lineage>
        <taxon>Bacteria</taxon>
        <taxon>Bacillati</taxon>
        <taxon>Actinomycetota</taxon>
        <taxon>Actinomycetes</taxon>
        <taxon>Propionibacteriales</taxon>
        <taxon>Propionibacteriaceae</taxon>
        <taxon>Enemella</taxon>
    </lineage>
</organism>
<dbReference type="NCBIfam" id="TIGR00131">
    <property type="entry name" value="gal_kin"/>
    <property type="match status" value="1"/>
</dbReference>
<keyword evidence="6 16" id="KW-0418">Kinase</keyword>
<evidence type="ECO:0000256" key="11">
    <source>
        <dbReference type="NCBIfam" id="TIGR00131"/>
    </source>
</evidence>